<dbReference type="EMBL" id="JBHSQI010000002">
    <property type="protein sequence ID" value="MFC6152621.1"/>
    <property type="molecule type" value="Genomic_DNA"/>
</dbReference>
<keyword evidence="1" id="KW-0472">Membrane</keyword>
<sequence length="121" mass="12579">MSTARRGVPAPVTAVVLAVVGLLSALAGVLVHADWWGTALTWAVLATVLRASSSRWWGRPAFAGAWSLVIVWSLFPRAEGDFLVADTVAGWLLMATVPVALVVAFAGVLRGSRGPRTGTAA</sequence>
<evidence type="ECO:0000313" key="2">
    <source>
        <dbReference type="EMBL" id="MFC6152621.1"/>
    </source>
</evidence>
<evidence type="ECO:0000313" key="3">
    <source>
        <dbReference type="Proteomes" id="UP001596098"/>
    </source>
</evidence>
<feature type="transmembrane region" description="Helical" evidence="1">
    <location>
        <begin position="87"/>
        <end position="109"/>
    </location>
</feature>
<name>A0ABW1QT01_9ACTN</name>
<comment type="caution">
    <text evidence="2">The sequence shown here is derived from an EMBL/GenBank/DDBJ whole genome shotgun (WGS) entry which is preliminary data.</text>
</comment>
<accession>A0ABW1QT01</accession>
<dbReference type="Proteomes" id="UP001596098">
    <property type="component" value="Unassembled WGS sequence"/>
</dbReference>
<evidence type="ECO:0000256" key="1">
    <source>
        <dbReference type="SAM" id="Phobius"/>
    </source>
</evidence>
<keyword evidence="1" id="KW-0812">Transmembrane</keyword>
<gene>
    <name evidence="2" type="ORF">ACFPWU_02945</name>
</gene>
<organism evidence="2 3">
    <name type="scientific">Nocardioides yefusunii</name>
    <dbReference type="NCBI Taxonomy" id="2500546"/>
    <lineage>
        <taxon>Bacteria</taxon>
        <taxon>Bacillati</taxon>
        <taxon>Actinomycetota</taxon>
        <taxon>Actinomycetes</taxon>
        <taxon>Propionibacteriales</taxon>
        <taxon>Nocardioidaceae</taxon>
        <taxon>Nocardioides</taxon>
    </lineage>
</organism>
<proteinExistence type="predicted"/>
<reference evidence="3" key="1">
    <citation type="journal article" date="2019" name="Int. J. Syst. Evol. Microbiol.">
        <title>The Global Catalogue of Microorganisms (GCM) 10K type strain sequencing project: providing services to taxonomists for standard genome sequencing and annotation.</title>
        <authorList>
            <consortium name="The Broad Institute Genomics Platform"/>
            <consortium name="The Broad Institute Genome Sequencing Center for Infectious Disease"/>
            <person name="Wu L."/>
            <person name="Ma J."/>
        </authorList>
    </citation>
    <scope>NUCLEOTIDE SEQUENCE [LARGE SCALE GENOMIC DNA]</scope>
    <source>
        <strain evidence="3">DFY28</strain>
    </source>
</reference>
<feature type="transmembrane region" description="Helical" evidence="1">
    <location>
        <begin position="7"/>
        <end position="27"/>
    </location>
</feature>
<protein>
    <submittedName>
        <fullName evidence="2">Uncharacterized protein</fullName>
    </submittedName>
</protein>
<keyword evidence="1" id="KW-1133">Transmembrane helix</keyword>
<keyword evidence="3" id="KW-1185">Reference proteome</keyword>
<dbReference type="RefSeq" id="WP_128219717.1">
    <property type="nucleotide sequence ID" value="NZ_CP034929.1"/>
</dbReference>